<accession>A0A133NAA3</accession>
<proteinExistence type="predicted"/>
<sequence>MNNNLRFILKTTGIHILTYILCGIIFSTIFSYDRLFAMNGGDGFMKDVGGSSTLLGPLVQVIRGILFGVVLLLFKDTFMGKKY</sequence>
<evidence type="ECO:0000256" key="1">
    <source>
        <dbReference type="SAM" id="Phobius"/>
    </source>
</evidence>
<dbReference type="EMBL" id="LRPU01000046">
    <property type="protein sequence ID" value="KXA13234.1"/>
    <property type="molecule type" value="Genomic_DNA"/>
</dbReference>
<dbReference type="Proteomes" id="UP000070646">
    <property type="component" value="Unassembled WGS sequence"/>
</dbReference>
<dbReference type="PATRIC" id="fig|1502.174.peg.965"/>
<evidence type="ECO:0000313" key="2">
    <source>
        <dbReference type="EMBL" id="KXA13234.1"/>
    </source>
</evidence>
<organism evidence="2 3">
    <name type="scientific">Clostridium perfringens</name>
    <dbReference type="NCBI Taxonomy" id="1502"/>
    <lineage>
        <taxon>Bacteria</taxon>
        <taxon>Bacillati</taxon>
        <taxon>Bacillota</taxon>
        <taxon>Clostridia</taxon>
        <taxon>Eubacteriales</taxon>
        <taxon>Clostridiaceae</taxon>
        <taxon>Clostridium</taxon>
    </lineage>
</organism>
<feature type="transmembrane region" description="Helical" evidence="1">
    <location>
        <begin position="52"/>
        <end position="74"/>
    </location>
</feature>
<feature type="transmembrane region" description="Helical" evidence="1">
    <location>
        <begin position="12"/>
        <end position="32"/>
    </location>
</feature>
<name>A0A133NAA3_CLOPF</name>
<protein>
    <submittedName>
        <fullName evidence="2">Uncharacterized protein</fullName>
    </submittedName>
</protein>
<reference evidence="2 3" key="1">
    <citation type="submission" date="2016-01" db="EMBL/GenBank/DDBJ databases">
        <authorList>
            <person name="Oliw E.H."/>
        </authorList>
    </citation>
    <scope>NUCLEOTIDE SEQUENCE [LARGE SCALE GENOMIC DNA]</scope>
    <source>
        <strain evidence="2 3">MJR7757A</strain>
    </source>
</reference>
<evidence type="ECO:0000313" key="3">
    <source>
        <dbReference type="Proteomes" id="UP000070646"/>
    </source>
</evidence>
<dbReference type="AlphaFoldDB" id="A0A133NAA3"/>
<keyword evidence="1" id="KW-0812">Transmembrane</keyword>
<comment type="caution">
    <text evidence="2">The sequence shown here is derived from an EMBL/GenBank/DDBJ whole genome shotgun (WGS) entry which is preliminary data.</text>
</comment>
<keyword evidence="1" id="KW-0472">Membrane</keyword>
<dbReference type="RefSeq" id="WP_060794977.1">
    <property type="nucleotide sequence ID" value="NZ_KQ956191.1"/>
</dbReference>
<keyword evidence="1" id="KW-1133">Transmembrane helix</keyword>
<gene>
    <name evidence="2" type="ORF">HMPREF3222_00950</name>
</gene>